<dbReference type="KEGG" id="sbae:DSM104329_02791"/>
<protein>
    <recommendedName>
        <fullName evidence="3">Gluconate 2-dehydrogenase subunit 3 family protein</fullName>
    </recommendedName>
</protein>
<organism evidence="1 2">
    <name type="scientific">Capillimicrobium parvum</name>
    <dbReference type="NCBI Taxonomy" id="2884022"/>
    <lineage>
        <taxon>Bacteria</taxon>
        <taxon>Bacillati</taxon>
        <taxon>Actinomycetota</taxon>
        <taxon>Thermoleophilia</taxon>
        <taxon>Solirubrobacterales</taxon>
        <taxon>Capillimicrobiaceae</taxon>
        <taxon>Capillimicrobium</taxon>
    </lineage>
</organism>
<evidence type="ECO:0008006" key="3">
    <source>
        <dbReference type="Google" id="ProtNLM"/>
    </source>
</evidence>
<keyword evidence="2" id="KW-1185">Reference proteome</keyword>
<accession>A0A9E7C1A9</accession>
<dbReference type="EMBL" id="CP087164">
    <property type="protein sequence ID" value="UGS36387.1"/>
    <property type="molecule type" value="Genomic_DNA"/>
</dbReference>
<evidence type="ECO:0000313" key="2">
    <source>
        <dbReference type="Proteomes" id="UP001162834"/>
    </source>
</evidence>
<dbReference type="RefSeq" id="WP_259316059.1">
    <property type="nucleotide sequence ID" value="NZ_CP087164.1"/>
</dbReference>
<proteinExistence type="predicted"/>
<reference evidence="1" key="1">
    <citation type="journal article" date="2022" name="Int. J. Syst. Evol. Microbiol.">
        <title>Pseudomonas aegrilactucae sp. nov. and Pseudomonas morbosilactucae sp. nov., pathogens causing bacterial rot of lettuce in Japan.</title>
        <authorList>
            <person name="Sawada H."/>
            <person name="Fujikawa T."/>
            <person name="Satou M."/>
        </authorList>
    </citation>
    <scope>NUCLEOTIDE SEQUENCE</scope>
    <source>
        <strain evidence="1">0166_1</strain>
    </source>
</reference>
<name>A0A9E7C1A9_9ACTN</name>
<dbReference type="Proteomes" id="UP001162834">
    <property type="component" value="Chromosome"/>
</dbReference>
<evidence type="ECO:0000313" key="1">
    <source>
        <dbReference type="EMBL" id="UGS36387.1"/>
    </source>
</evidence>
<sequence length="129" mass="13415">MTSAELKCLDRERAATLESLCETIVPGSSRVGPVVYIDAILAAAPEAVRDGALHAVDALAPHAGGGAEALAPLAATPEFQMVRALAIEAFYSDFVAPGAPGPGAYEEIDFRFPLASRIDKDWSYLGVGA</sequence>
<dbReference type="AlphaFoldDB" id="A0A9E7C1A9"/>
<gene>
    <name evidence="1" type="ORF">DSM104329_02791</name>
</gene>